<reference evidence="2" key="1">
    <citation type="submission" date="2011-02" db="EMBL/GenBank/DDBJ databases">
        <title>The Genome Sequence of Capsaspora owczarzaki ATCC 30864.</title>
        <authorList>
            <person name="Russ C."/>
            <person name="Cuomo C."/>
            <person name="Burger G."/>
            <person name="Gray M.W."/>
            <person name="Holland P.W.H."/>
            <person name="King N."/>
            <person name="Lang F.B.F."/>
            <person name="Roger A.J."/>
            <person name="Ruiz-Trillo I."/>
            <person name="Young S.K."/>
            <person name="Zeng Q."/>
            <person name="Gargeya S."/>
            <person name="Alvarado L."/>
            <person name="Berlin A."/>
            <person name="Chapman S.B."/>
            <person name="Chen Z."/>
            <person name="Freedman E."/>
            <person name="Gellesch M."/>
            <person name="Goldberg J."/>
            <person name="Griggs A."/>
            <person name="Gujja S."/>
            <person name="Heilman E."/>
            <person name="Heiman D."/>
            <person name="Howarth C."/>
            <person name="Mehta T."/>
            <person name="Neiman D."/>
            <person name="Pearson M."/>
            <person name="Roberts A."/>
            <person name="Saif S."/>
            <person name="Shea T."/>
            <person name="Shenoy N."/>
            <person name="Sisk P."/>
            <person name="Stolte C."/>
            <person name="Sykes S."/>
            <person name="White J."/>
            <person name="Yandava C."/>
            <person name="Haas B."/>
            <person name="Nusbaum C."/>
            <person name="Birren B."/>
        </authorList>
    </citation>
    <scope>NUCLEOTIDE SEQUENCE</scope>
    <source>
        <strain evidence="2">ATCC 30864</strain>
    </source>
</reference>
<dbReference type="EMBL" id="KE346365">
    <property type="protein sequence ID" value="KJE93566.1"/>
    <property type="molecule type" value="Genomic_DNA"/>
</dbReference>
<evidence type="ECO:0008006" key="3">
    <source>
        <dbReference type="Google" id="ProtNLM"/>
    </source>
</evidence>
<protein>
    <recommendedName>
        <fullName evidence="3">HMG box domain-containing protein</fullName>
    </recommendedName>
</protein>
<accession>A0A0D2UEM7</accession>
<dbReference type="InParanoid" id="A0A0D2UEM7"/>
<dbReference type="SUPFAM" id="SSF47095">
    <property type="entry name" value="HMG-box"/>
    <property type="match status" value="1"/>
</dbReference>
<keyword evidence="2" id="KW-1185">Reference proteome</keyword>
<dbReference type="CDD" id="cd00084">
    <property type="entry name" value="HMG-box_SF"/>
    <property type="match status" value="1"/>
</dbReference>
<proteinExistence type="predicted"/>
<evidence type="ECO:0000313" key="1">
    <source>
        <dbReference type="EMBL" id="KJE93566.1"/>
    </source>
</evidence>
<organism evidence="1 2">
    <name type="scientific">Capsaspora owczarzaki (strain ATCC 30864)</name>
    <dbReference type="NCBI Taxonomy" id="595528"/>
    <lineage>
        <taxon>Eukaryota</taxon>
        <taxon>Filasterea</taxon>
        <taxon>Capsaspora</taxon>
    </lineage>
</organism>
<dbReference type="Proteomes" id="UP000008743">
    <property type="component" value="Unassembled WGS sequence"/>
</dbReference>
<dbReference type="RefSeq" id="XP_004348162.1">
    <property type="nucleotide sequence ID" value="XM_004348112.2"/>
</dbReference>
<sequence length="90" mass="9257">MFVARSLVATPARAISMRAAALAPSKAAAAKPAAKKAVVAAPAAKGGKPLNSYAKFTKENYHRIKATLPEGTSFGDVARAVGAAYQQTKK</sequence>
<dbReference type="InterPro" id="IPR036910">
    <property type="entry name" value="HMG_box_dom_sf"/>
</dbReference>
<dbReference type="AlphaFoldDB" id="A0A0D2UEM7"/>
<name>A0A0D2UEM7_CAPO3</name>
<evidence type="ECO:0000313" key="2">
    <source>
        <dbReference type="Proteomes" id="UP000008743"/>
    </source>
</evidence>
<gene>
    <name evidence="1" type="ORF">CAOG_004334</name>
</gene>